<dbReference type="GO" id="GO:0004386">
    <property type="term" value="F:helicase activity"/>
    <property type="evidence" value="ECO:0007669"/>
    <property type="project" value="UniProtKB-KW"/>
</dbReference>
<reference evidence="12" key="1">
    <citation type="submission" date="2022-03" db="EMBL/GenBank/DDBJ databases">
        <title>Draft Genome Sequence of Firmicute Strain S0AB, a Heterotrophic Iron/Sulfur-Oxidizing Extreme Acidophile.</title>
        <authorList>
            <person name="Vergara E."/>
            <person name="Pakostova E."/>
            <person name="Johnson D.B."/>
            <person name="Holmes D.S."/>
        </authorList>
    </citation>
    <scope>NUCLEOTIDE SEQUENCE</scope>
    <source>
        <strain evidence="12">S0AB</strain>
    </source>
</reference>
<dbReference type="GO" id="GO:0003677">
    <property type="term" value="F:DNA binding"/>
    <property type="evidence" value="ECO:0007669"/>
    <property type="project" value="UniProtKB-KW"/>
</dbReference>
<evidence type="ECO:0000259" key="11">
    <source>
        <dbReference type="Pfam" id="PF21445"/>
    </source>
</evidence>
<evidence type="ECO:0000259" key="10">
    <source>
        <dbReference type="Pfam" id="PF12705"/>
    </source>
</evidence>
<dbReference type="PANTHER" id="PTHR30591:SF1">
    <property type="entry name" value="RECBCD ENZYME SUBUNIT RECC"/>
    <property type="match status" value="1"/>
</dbReference>
<dbReference type="PANTHER" id="PTHR30591">
    <property type="entry name" value="RECBCD ENZYME SUBUNIT RECC"/>
    <property type="match status" value="1"/>
</dbReference>
<protein>
    <submittedName>
        <fullName evidence="12">ATP-dependent helicase/deoxyribonuclease subunit B</fullName>
        <ecNumber evidence="12">3.1.-.-</ecNumber>
    </submittedName>
</protein>
<keyword evidence="5 12" id="KW-0347">Helicase</keyword>
<feature type="domain" description="ATP-dependent helicase/deoxyribonuclease subunit B N-terminal" evidence="11">
    <location>
        <begin position="5"/>
        <end position="298"/>
    </location>
</feature>
<gene>
    <name evidence="12" type="primary">addB</name>
    <name evidence="12" type="ORF">MM817_01370</name>
</gene>
<dbReference type="Gene3D" id="6.10.140.1030">
    <property type="match status" value="1"/>
</dbReference>
<keyword evidence="3" id="KW-0227">DNA damage</keyword>
<evidence type="ECO:0000256" key="2">
    <source>
        <dbReference type="ARBA" id="ARBA00022741"/>
    </source>
</evidence>
<evidence type="ECO:0000256" key="4">
    <source>
        <dbReference type="ARBA" id="ARBA00022801"/>
    </source>
</evidence>
<dbReference type="InterPro" id="IPR011604">
    <property type="entry name" value="PDDEXK-like_dom_sf"/>
</dbReference>
<evidence type="ECO:0000256" key="5">
    <source>
        <dbReference type="ARBA" id="ARBA00022806"/>
    </source>
</evidence>
<dbReference type="Gene3D" id="3.40.50.300">
    <property type="entry name" value="P-loop containing nucleotide triphosphate hydrolases"/>
    <property type="match status" value="3"/>
</dbReference>
<evidence type="ECO:0000256" key="7">
    <source>
        <dbReference type="ARBA" id="ARBA00022840"/>
    </source>
</evidence>
<dbReference type="GO" id="GO:0006281">
    <property type="term" value="P:DNA repair"/>
    <property type="evidence" value="ECO:0007669"/>
    <property type="project" value="UniProtKB-KW"/>
</dbReference>
<dbReference type="EMBL" id="JALBUF010000003">
    <property type="protein sequence ID" value="MCI0183100.1"/>
    <property type="molecule type" value="Genomic_DNA"/>
</dbReference>
<organism evidence="12 13">
    <name type="scientific">Sulfoacidibacillus ferrooxidans</name>
    <dbReference type="NCBI Taxonomy" id="2005001"/>
    <lineage>
        <taxon>Bacteria</taxon>
        <taxon>Bacillati</taxon>
        <taxon>Bacillota</taxon>
        <taxon>Bacilli</taxon>
        <taxon>Bacillales</taxon>
        <taxon>Alicyclobacillaceae</taxon>
        <taxon>Sulfoacidibacillus</taxon>
    </lineage>
</organism>
<dbReference type="RefSeq" id="WP_241712919.1">
    <property type="nucleotide sequence ID" value="NZ_JALBUF010000003.1"/>
</dbReference>
<keyword evidence="9" id="KW-0234">DNA repair</keyword>
<keyword evidence="4 12" id="KW-0378">Hydrolase</keyword>
<dbReference type="InterPro" id="IPR049035">
    <property type="entry name" value="ADDB_N"/>
</dbReference>
<keyword evidence="1" id="KW-0540">Nuclease</keyword>
<evidence type="ECO:0000256" key="6">
    <source>
        <dbReference type="ARBA" id="ARBA00022839"/>
    </source>
</evidence>
<comment type="caution">
    <text evidence="12">The sequence shown here is derived from an EMBL/GenBank/DDBJ whole genome shotgun (WGS) entry which is preliminary data.</text>
</comment>
<dbReference type="EC" id="3.1.-.-" evidence="12"/>
<dbReference type="GO" id="GO:0004527">
    <property type="term" value="F:exonuclease activity"/>
    <property type="evidence" value="ECO:0007669"/>
    <property type="project" value="UniProtKB-KW"/>
</dbReference>
<dbReference type="Pfam" id="PF21445">
    <property type="entry name" value="ADDB_N"/>
    <property type="match status" value="1"/>
</dbReference>
<dbReference type="GO" id="GO:0005524">
    <property type="term" value="F:ATP binding"/>
    <property type="evidence" value="ECO:0007669"/>
    <property type="project" value="UniProtKB-KW"/>
</dbReference>
<dbReference type="SUPFAM" id="SSF52540">
    <property type="entry name" value="P-loop containing nucleoside triphosphate hydrolases"/>
    <property type="match status" value="1"/>
</dbReference>
<evidence type="ECO:0000313" key="12">
    <source>
        <dbReference type="EMBL" id="MCI0183100.1"/>
    </source>
</evidence>
<dbReference type="GO" id="GO:0006310">
    <property type="term" value="P:DNA recombination"/>
    <property type="evidence" value="ECO:0007669"/>
    <property type="project" value="TreeGrafter"/>
</dbReference>
<evidence type="ECO:0000256" key="3">
    <source>
        <dbReference type="ARBA" id="ARBA00022763"/>
    </source>
</evidence>
<evidence type="ECO:0000256" key="1">
    <source>
        <dbReference type="ARBA" id="ARBA00022722"/>
    </source>
</evidence>
<dbReference type="Pfam" id="PF12705">
    <property type="entry name" value="PDDEXK_1"/>
    <property type="match status" value="1"/>
</dbReference>
<evidence type="ECO:0000256" key="8">
    <source>
        <dbReference type="ARBA" id="ARBA00023125"/>
    </source>
</evidence>
<keyword evidence="8" id="KW-0238">DNA-binding</keyword>
<evidence type="ECO:0000313" key="13">
    <source>
        <dbReference type="Proteomes" id="UP001139263"/>
    </source>
</evidence>
<dbReference type="Proteomes" id="UP001139263">
    <property type="component" value="Unassembled WGS sequence"/>
</dbReference>
<dbReference type="Gene3D" id="3.90.320.10">
    <property type="match status" value="1"/>
</dbReference>
<accession>A0A9X2AD79</accession>
<feature type="domain" description="PD-(D/E)XK endonuclease-like" evidence="10">
    <location>
        <begin position="781"/>
        <end position="1111"/>
    </location>
</feature>
<dbReference type="InterPro" id="IPR027417">
    <property type="entry name" value="P-loop_NTPase"/>
</dbReference>
<keyword evidence="13" id="KW-1185">Reference proteome</keyword>
<sequence length="1143" mass="131223">MVRLFTGRAGTGKTERMVEEIIRLIDEDPLGPPIYLIVPDQVTFYMERELTRRVGGQALVRAQVMNFRRFSWRGLQSIGKLPIQPISKNGKFAMAAAVYEKVANQLQVLGRDNPSPSFIERILLTLDEFQSAKTSSSQLVQIALQCSPGSQLEAKLQDISLLLEVYEQSLQGRFIDPLHLIPLFANNIEKYTSLSLAHVYVDGFLGFTAQEFTLLGELFAHIEHMNIAMTIPFERAKTLQDNGFSMFSSFDTPFIQADDTLLRLRQLAIQKQVDMEILGDFTERNWRFTSSKRLAHLERFLFASLEPGEQPFHSVEDVRDLMIATASTQKAEVVGTVRELLRIHREEAVPWHDFTLIVTDMDRYRPLLRDVLQQARVPFFMDELQLLRYHPLARFIQSALEMIENHLDSHTLIQWLKTDLVPLPRNTVDLLENFVLSHGIEGDAWWDSFSISQRTKNVERVEAVRAQVATWLLPLYQALHHPARTMRSMVKALWTLIETLHIPEQISVWITREIEDSHPLVAQEHERAMNAVIAICDDLVAAFDERSSSITQFTALFRQAFASTSVGAIPLLLDQVMITDVSRVRAYEVQVAFVLGCNDGLLPRKISQDEIITDEERDLLITQGLYVNPDSAKQQLYERYRVYIALTRAKQKLYISYALGDADGRSLTPAVSINQLRTHFNIGQIIEKKYYDYPLFNDQIDQELCITEDMTAQYVATVLRDVKKGMKLTPMWHAVYELYASGTWSQELLRSKLRGLAYTIDSEPLAQEIAKELFHNAEVSSVSRLERFAACPFAHFAQYGLALKQREEMDVNVLLRGQFIHEVLHQFVLYLQENNIDWSMLSNETAQEIVNQIFTDVLSLEKQAVWMQNARFRNYSEQIRQALQRAIATFTEHAHRSEFHVQLTEEAFEFDLPGIQHVRLKGRIDRLDTADLQGQPYFRIIDFKSSERSVELDQVYYGLSLQLILYAHVVEQQSADLLGMPHLFAGVFYYPVRDPVKLVNTPTSEKEIEQTKRKVVRMKGLLLREPKIAALLDRNHEMKDDLFPTLLKKDGQFRANVPTVSREEWLALTDHVNRTAALFMSHIRAGATDITPYRHGKKTACNLCSFQGLCQFEHGGGLGTYRELVPLKTQAVLEQLTWDGEVL</sequence>
<keyword evidence="7" id="KW-0067">ATP-binding</keyword>
<name>A0A9X2AD79_9BACL</name>
<keyword evidence="2" id="KW-0547">Nucleotide-binding</keyword>
<keyword evidence="6" id="KW-0269">Exonuclease</keyword>
<dbReference type="InterPro" id="IPR038726">
    <property type="entry name" value="PDDEXK_AddAB-type"/>
</dbReference>
<dbReference type="AlphaFoldDB" id="A0A9X2AD79"/>
<proteinExistence type="predicted"/>
<evidence type="ECO:0000256" key="9">
    <source>
        <dbReference type="ARBA" id="ARBA00023204"/>
    </source>
</evidence>